<keyword evidence="3" id="KW-0106">Calcium</keyword>
<dbReference type="InterPro" id="IPR018247">
    <property type="entry name" value="EF_Hand_1_Ca_BS"/>
</dbReference>
<dbReference type="PROSITE" id="PS50222">
    <property type="entry name" value="EF_HAND_2"/>
    <property type="match status" value="2"/>
</dbReference>
<reference evidence="5 6" key="1">
    <citation type="submission" date="2024-04" db="EMBL/GenBank/DDBJ databases">
        <title>The reference genome of an endangered Asteraceae, Deinandra increscens subsp. villosa, native to the Central Coast of California.</title>
        <authorList>
            <person name="Guilliams M."/>
            <person name="Hasenstab-Lehman K."/>
            <person name="Meyer R."/>
            <person name="Mcevoy S."/>
        </authorList>
    </citation>
    <scope>NUCLEOTIDE SEQUENCE [LARGE SCALE GENOMIC DNA]</scope>
    <source>
        <tissue evidence="5">Leaf</tissue>
    </source>
</reference>
<dbReference type="AlphaFoldDB" id="A0AAP0CBY2"/>
<dbReference type="InterPro" id="IPR002048">
    <property type="entry name" value="EF_hand_dom"/>
</dbReference>
<dbReference type="GO" id="GO:0005509">
    <property type="term" value="F:calcium ion binding"/>
    <property type="evidence" value="ECO:0007669"/>
    <property type="project" value="InterPro"/>
</dbReference>
<evidence type="ECO:0000256" key="2">
    <source>
        <dbReference type="ARBA" id="ARBA00022737"/>
    </source>
</evidence>
<comment type="caution">
    <text evidence="5">The sequence shown here is derived from an EMBL/GenBank/DDBJ whole genome shotgun (WGS) entry which is preliminary data.</text>
</comment>
<dbReference type="Gene3D" id="1.10.238.10">
    <property type="entry name" value="EF-hand"/>
    <property type="match status" value="1"/>
</dbReference>
<dbReference type="PANTHER" id="PTHR10891">
    <property type="entry name" value="EF-HAND CALCIUM-BINDING DOMAIN CONTAINING PROTEIN"/>
    <property type="match status" value="1"/>
</dbReference>
<dbReference type="Pfam" id="PF13499">
    <property type="entry name" value="EF-hand_7"/>
    <property type="match status" value="1"/>
</dbReference>
<feature type="domain" description="EF-hand" evidence="4">
    <location>
        <begin position="131"/>
        <end position="165"/>
    </location>
</feature>
<name>A0AAP0CBY2_9ASTR</name>
<sequence>MIPGFIHYFFSQIMLNMITYTQFLDDSKIHVEKKNPETKLSEGSPTFKDRIIQGDEVEMVMGNLGIFCSFEGENFPESFKFEDLFNIFEEEQPSLDEVKEAFDVFDENRDGFIDARELHRVLSVLGMKNEAAMDDCKKMIEVFDDDNDGRIDFYEFIKCMEGTFC</sequence>
<feature type="domain" description="EF-hand" evidence="4">
    <location>
        <begin position="93"/>
        <end position="128"/>
    </location>
</feature>
<proteinExistence type="predicted"/>
<dbReference type="SUPFAM" id="SSF47473">
    <property type="entry name" value="EF-hand"/>
    <property type="match status" value="1"/>
</dbReference>
<evidence type="ECO:0000256" key="3">
    <source>
        <dbReference type="ARBA" id="ARBA00022837"/>
    </source>
</evidence>
<dbReference type="EMBL" id="JBCNJP010000027">
    <property type="protein sequence ID" value="KAK9052458.1"/>
    <property type="molecule type" value="Genomic_DNA"/>
</dbReference>
<dbReference type="InterPro" id="IPR011992">
    <property type="entry name" value="EF-hand-dom_pair"/>
</dbReference>
<dbReference type="SMART" id="SM00054">
    <property type="entry name" value="EFh"/>
    <property type="match status" value="2"/>
</dbReference>
<keyword evidence="2" id="KW-0677">Repeat</keyword>
<dbReference type="InterPro" id="IPR039647">
    <property type="entry name" value="EF_hand_pair_protein_CML-like"/>
</dbReference>
<dbReference type="FunFam" id="1.10.238.10:FF:000003">
    <property type="entry name" value="Calmodulin A"/>
    <property type="match status" value="1"/>
</dbReference>
<evidence type="ECO:0000313" key="6">
    <source>
        <dbReference type="Proteomes" id="UP001408789"/>
    </source>
</evidence>
<keyword evidence="1" id="KW-0479">Metal-binding</keyword>
<keyword evidence="6" id="KW-1185">Reference proteome</keyword>
<gene>
    <name evidence="5" type="ORF">SSX86_029087</name>
</gene>
<dbReference type="PROSITE" id="PS00018">
    <property type="entry name" value="EF_HAND_1"/>
    <property type="match status" value="2"/>
</dbReference>
<evidence type="ECO:0000313" key="5">
    <source>
        <dbReference type="EMBL" id="KAK9052458.1"/>
    </source>
</evidence>
<evidence type="ECO:0000259" key="4">
    <source>
        <dbReference type="PROSITE" id="PS50222"/>
    </source>
</evidence>
<organism evidence="5 6">
    <name type="scientific">Deinandra increscens subsp. villosa</name>
    <dbReference type="NCBI Taxonomy" id="3103831"/>
    <lineage>
        <taxon>Eukaryota</taxon>
        <taxon>Viridiplantae</taxon>
        <taxon>Streptophyta</taxon>
        <taxon>Embryophyta</taxon>
        <taxon>Tracheophyta</taxon>
        <taxon>Spermatophyta</taxon>
        <taxon>Magnoliopsida</taxon>
        <taxon>eudicotyledons</taxon>
        <taxon>Gunneridae</taxon>
        <taxon>Pentapetalae</taxon>
        <taxon>asterids</taxon>
        <taxon>campanulids</taxon>
        <taxon>Asterales</taxon>
        <taxon>Asteraceae</taxon>
        <taxon>Asteroideae</taxon>
        <taxon>Heliantheae alliance</taxon>
        <taxon>Madieae</taxon>
        <taxon>Madiinae</taxon>
        <taxon>Deinandra</taxon>
    </lineage>
</organism>
<evidence type="ECO:0000256" key="1">
    <source>
        <dbReference type="ARBA" id="ARBA00022723"/>
    </source>
</evidence>
<protein>
    <recommendedName>
        <fullName evidence="4">EF-hand domain-containing protein</fullName>
    </recommendedName>
</protein>
<dbReference type="Proteomes" id="UP001408789">
    <property type="component" value="Unassembled WGS sequence"/>
</dbReference>
<dbReference type="PRINTS" id="PR01697">
    <property type="entry name" value="PARVALBUMIN"/>
</dbReference>
<dbReference type="CDD" id="cd00051">
    <property type="entry name" value="EFh"/>
    <property type="match status" value="1"/>
</dbReference>
<accession>A0AAP0CBY2</accession>